<keyword evidence="5" id="KW-0448">Lipopolysaccharide biosynthesis</keyword>
<dbReference type="STRING" id="48467.SAMN02745166_05033"/>
<proteinExistence type="predicted"/>
<accession>A0A1T4Z4L0</accession>
<gene>
    <name evidence="9" type="ORF">SAMN02745166_05033</name>
</gene>
<dbReference type="Gene3D" id="3.90.550.10">
    <property type="entry name" value="Spore Coat Polysaccharide Biosynthesis Protein SpsA, Chain A"/>
    <property type="match status" value="1"/>
</dbReference>
<dbReference type="AlphaFoldDB" id="A0A1T4Z4L0"/>
<keyword evidence="7" id="KW-0472">Membrane</keyword>
<evidence type="ECO:0000256" key="4">
    <source>
        <dbReference type="ARBA" id="ARBA00022692"/>
    </source>
</evidence>
<reference evidence="10" key="1">
    <citation type="submission" date="2017-02" db="EMBL/GenBank/DDBJ databases">
        <authorList>
            <person name="Varghese N."/>
            <person name="Submissions S."/>
        </authorList>
    </citation>
    <scope>NUCLEOTIDE SEQUENCE [LARGE SCALE GENOMIC DNA]</scope>
    <source>
        <strain evidence="10">ATCC 700200</strain>
    </source>
</reference>
<name>A0A1T4Z4L0_9BACT</name>
<sequence>MPSTPAISVVVPLYNEEDNVIELQNQIAAALAGTDYEMVLVDDGSTDATVKRVIRHERVRLLEFAKNAGQSAAMHAGIHNASGAVIVTLDGDLQNDPADIPAMIARLNEGYDLVCGYRAKRKDTPFKRLQSRIANGVRSRFVGDNVRDTGCTLKVMRRECREALLLFNGMHRFIPALIGNMGYRVTEMPVNHRPRVHGVSKYGFGNRAWRATCDMFGVRWLNSRRTRYQIKG</sequence>
<protein>
    <submittedName>
        <fullName evidence="9">Glycosyltransferase involved in cell wall bisynthesis</fullName>
    </submittedName>
</protein>
<dbReference type="PANTHER" id="PTHR48090:SF3">
    <property type="entry name" value="UNDECAPRENYL-PHOSPHATE 4-DEOXY-4-FORMAMIDO-L-ARABINOSE TRANSFERASE"/>
    <property type="match status" value="1"/>
</dbReference>
<dbReference type="EMBL" id="FUYE01000030">
    <property type="protein sequence ID" value="SKB08803.1"/>
    <property type="molecule type" value="Genomic_DNA"/>
</dbReference>
<evidence type="ECO:0000313" key="10">
    <source>
        <dbReference type="Proteomes" id="UP000190774"/>
    </source>
</evidence>
<dbReference type="OrthoDB" id="9807778at2"/>
<evidence type="ECO:0000256" key="1">
    <source>
        <dbReference type="ARBA" id="ARBA00022475"/>
    </source>
</evidence>
<dbReference type="CDD" id="cd04187">
    <property type="entry name" value="DPM1_like_bac"/>
    <property type="match status" value="1"/>
</dbReference>
<dbReference type="GO" id="GO:0005886">
    <property type="term" value="C:plasma membrane"/>
    <property type="evidence" value="ECO:0007669"/>
    <property type="project" value="TreeGrafter"/>
</dbReference>
<evidence type="ECO:0000259" key="8">
    <source>
        <dbReference type="Pfam" id="PF00535"/>
    </source>
</evidence>
<dbReference type="InterPro" id="IPR001173">
    <property type="entry name" value="Glyco_trans_2-like"/>
</dbReference>
<dbReference type="GO" id="GO:0009103">
    <property type="term" value="P:lipopolysaccharide biosynthetic process"/>
    <property type="evidence" value="ECO:0007669"/>
    <property type="project" value="UniProtKB-KW"/>
</dbReference>
<evidence type="ECO:0000256" key="5">
    <source>
        <dbReference type="ARBA" id="ARBA00022985"/>
    </source>
</evidence>
<keyword evidence="6" id="KW-1133">Transmembrane helix</keyword>
<evidence type="ECO:0000256" key="3">
    <source>
        <dbReference type="ARBA" id="ARBA00022679"/>
    </source>
</evidence>
<evidence type="ECO:0000256" key="7">
    <source>
        <dbReference type="ARBA" id="ARBA00023136"/>
    </source>
</evidence>
<dbReference type="Proteomes" id="UP000190774">
    <property type="component" value="Unassembled WGS sequence"/>
</dbReference>
<keyword evidence="2" id="KW-0328">Glycosyltransferase</keyword>
<keyword evidence="1" id="KW-1003">Cell membrane</keyword>
<dbReference type="InterPro" id="IPR050256">
    <property type="entry name" value="Glycosyltransferase_2"/>
</dbReference>
<dbReference type="PANTHER" id="PTHR48090">
    <property type="entry name" value="UNDECAPRENYL-PHOSPHATE 4-DEOXY-4-FORMAMIDO-L-ARABINOSE TRANSFERASE-RELATED"/>
    <property type="match status" value="1"/>
</dbReference>
<feature type="domain" description="Glycosyltransferase 2-like" evidence="8">
    <location>
        <begin position="8"/>
        <end position="160"/>
    </location>
</feature>
<keyword evidence="10" id="KW-1185">Reference proteome</keyword>
<evidence type="ECO:0000313" key="9">
    <source>
        <dbReference type="EMBL" id="SKB08803.1"/>
    </source>
</evidence>
<dbReference type="RefSeq" id="WP_078816141.1">
    <property type="nucleotide sequence ID" value="NZ_FUYE01000030.1"/>
</dbReference>
<keyword evidence="4" id="KW-0812">Transmembrane</keyword>
<dbReference type="GO" id="GO:0099621">
    <property type="term" value="F:undecaprenyl-phosphate 4-deoxy-4-formamido-L-arabinose transferase activity"/>
    <property type="evidence" value="ECO:0007669"/>
    <property type="project" value="TreeGrafter"/>
</dbReference>
<evidence type="ECO:0000256" key="2">
    <source>
        <dbReference type="ARBA" id="ARBA00022676"/>
    </source>
</evidence>
<organism evidence="9 10">
    <name type="scientific">Prosthecobacter debontii</name>
    <dbReference type="NCBI Taxonomy" id="48467"/>
    <lineage>
        <taxon>Bacteria</taxon>
        <taxon>Pseudomonadati</taxon>
        <taxon>Verrucomicrobiota</taxon>
        <taxon>Verrucomicrobiia</taxon>
        <taxon>Verrucomicrobiales</taxon>
        <taxon>Verrucomicrobiaceae</taxon>
        <taxon>Prosthecobacter</taxon>
    </lineage>
</organism>
<dbReference type="InterPro" id="IPR029044">
    <property type="entry name" value="Nucleotide-diphossugar_trans"/>
</dbReference>
<evidence type="ECO:0000256" key="6">
    <source>
        <dbReference type="ARBA" id="ARBA00022989"/>
    </source>
</evidence>
<dbReference type="Pfam" id="PF00535">
    <property type="entry name" value="Glycos_transf_2"/>
    <property type="match status" value="1"/>
</dbReference>
<dbReference type="SUPFAM" id="SSF53448">
    <property type="entry name" value="Nucleotide-diphospho-sugar transferases"/>
    <property type="match status" value="1"/>
</dbReference>
<keyword evidence="3 9" id="KW-0808">Transferase</keyword>